<protein>
    <submittedName>
        <fullName evidence="2">Jg16635 protein</fullName>
    </submittedName>
</protein>
<dbReference type="EMBL" id="CAKXAJ010000424">
    <property type="protein sequence ID" value="CAH2207506.1"/>
    <property type="molecule type" value="Genomic_DNA"/>
</dbReference>
<evidence type="ECO:0000256" key="1">
    <source>
        <dbReference type="SAM" id="MobiDB-lite"/>
    </source>
</evidence>
<name>A0A8S4QH51_9NEOP</name>
<keyword evidence="3" id="KW-1185">Reference proteome</keyword>
<reference evidence="2" key="1">
    <citation type="submission" date="2022-03" db="EMBL/GenBank/DDBJ databases">
        <authorList>
            <person name="Lindestad O."/>
        </authorList>
    </citation>
    <scope>NUCLEOTIDE SEQUENCE</scope>
</reference>
<proteinExistence type="predicted"/>
<feature type="region of interest" description="Disordered" evidence="1">
    <location>
        <begin position="1"/>
        <end position="22"/>
    </location>
</feature>
<evidence type="ECO:0000313" key="3">
    <source>
        <dbReference type="Proteomes" id="UP000838756"/>
    </source>
</evidence>
<organism evidence="2 3">
    <name type="scientific">Pararge aegeria aegeria</name>
    <dbReference type="NCBI Taxonomy" id="348720"/>
    <lineage>
        <taxon>Eukaryota</taxon>
        <taxon>Metazoa</taxon>
        <taxon>Ecdysozoa</taxon>
        <taxon>Arthropoda</taxon>
        <taxon>Hexapoda</taxon>
        <taxon>Insecta</taxon>
        <taxon>Pterygota</taxon>
        <taxon>Neoptera</taxon>
        <taxon>Endopterygota</taxon>
        <taxon>Lepidoptera</taxon>
        <taxon>Glossata</taxon>
        <taxon>Ditrysia</taxon>
        <taxon>Papilionoidea</taxon>
        <taxon>Nymphalidae</taxon>
        <taxon>Satyrinae</taxon>
        <taxon>Satyrini</taxon>
        <taxon>Parargina</taxon>
        <taxon>Pararge</taxon>
    </lineage>
</organism>
<dbReference type="AlphaFoldDB" id="A0A8S4QH51"/>
<feature type="region of interest" description="Disordered" evidence="1">
    <location>
        <begin position="54"/>
        <end position="73"/>
    </location>
</feature>
<accession>A0A8S4QH51</accession>
<gene>
    <name evidence="2" type="primary">jg16635</name>
    <name evidence="2" type="ORF">PAEG_LOCUS127</name>
</gene>
<evidence type="ECO:0000313" key="2">
    <source>
        <dbReference type="EMBL" id="CAH2207506.1"/>
    </source>
</evidence>
<sequence>MQTKDLPQVPGVPESTSDDGREMLERVRGEKNLRRSLTLKQLVADLLDSVNNRTERNNEKKMGASTILLDTTK</sequence>
<comment type="caution">
    <text evidence="2">The sequence shown here is derived from an EMBL/GenBank/DDBJ whole genome shotgun (WGS) entry which is preliminary data.</text>
</comment>
<dbReference type="Proteomes" id="UP000838756">
    <property type="component" value="Unassembled WGS sequence"/>
</dbReference>